<dbReference type="RefSeq" id="WP_229596843.1">
    <property type="nucleotide sequence ID" value="NZ_AP024485.1"/>
</dbReference>
<evidence type="ECO:0000313" key="4">
    <source>
        <dbReference type="Proteomes" id="UP001053296"/>
    </source>
</evidence>
<feature type="transmembrane region" description="Helical" evidence="1">
    <location>
        <begin position="77"/>
        <end position="96"/>
    </location>
</feature>
<keyword evidence="1" id="KW-0812">Transmembrane</keyword>
<keyword evidence="1" id="KW-1133">Transmembrane helix</keyword>
<gene>
    <name evidence="3" type="ORF">PSDVSF_17840</name>
</gene>
<sequence>MNERLKLRGFSLQPAVFCANNLYHMRNTSDSGFSHVAFTHFVPSFFTGIILLYLWNSILNMSIIVELSKGVLSMDDFVVSSCNGVLTACVVVLFHIMRNRSRARKDARSHTPAQTRMLVNAAIVGFAGGALDVLLMLHVLGIMGMTLIVVVILGGHIRVFINKIPRMLTPGNTASWSDVSEMARIYMTMLAGFTLVNATLDGAHMLIGSTPPFGFAVNNSDIFLNSLYFTVVTMTTLGFGDIVPNTWDGKLLLIFQCLVGYVMFALMVGIITRGVIPGKNSKG</sequence>
<protein>
    <recommendedName>
        <fullName evidence="2">Potassium channel domain-containing protein</fullName>
    </recommendedName>
</protein>
<feature type="domain" description="Potassium channel" evidence="2">
    <location>
        <begin position="222"/>
        <end position="273"/>
    </location>
</feature>
<dbReference type="SUPFAM" id="SSF81324">
    <property type="entry name" value="Voltage-gated potassium channels"/>
    <property type="match status" value="1"/>
</dbReference>
<accession>A0ABM7P4J4</accession>
<feature type="transmembrane region" description="Helical" evidence="1">
    <location>
        <begin position="117"/>
        <end position="136"/>
    </location>
</feature>
<feature type="transmembrane region" description="Helical" evidence="1">
    <location>
        <begin position="251"/>
        <end position="276"/>
    </location>
</feature>
<dbReference type="Proteomes" id="UP001053296">
    <property type="component" value="Chromosome"/>
</dbReference>
<dbReference type="Pfam" id="PF07885">
    <property type="entry name" value="Ion_trans_2"/>
    <property type="match status" value="1"/>
</dbReference>
<feature type="transmembrane region" description="Helical" evidence="1">
    <location>
        <begin position="142"/>
        <end position="161"/>
    </location>
</feature>
<keyword evidence="1" id="KW-0472">Membrane</keyword>
<dbReference type="EMBL" id="AP024485">
    <property type="protein sequence ID" value="BCS88542.1"/>
    <property type="molecule type" value="Genomic_DNA"/>
</dbReference>
<dbReference type="InterPro" id="IPR013099">
    <property type="entry name" value="K_chnl_dom"/>
</dbReference>
<proteinExistence type="predicted"/>
<dbReference type="PANTHER" id="PTHR10153">
    <property type="entry name" value="SMALL CONDUCTANCE CALCIUM-ACTIVATED POTASSIUM CHANNEL"/>
    <property type="match status" value="1"/>
</dbReference>
<feature type="transmembrane region" description="Helical" evidence="1">
    <location>
        <begin position="182"/>
        <end position="200"/>
    </location>
</feature>
<name>A0ABM7P4J4_9BACT</name>
<evidence type="ECO:0000313" key="3">
    <source>
        <dbReference type="EMBL" id="BCS88542.1"/>
    </source>
</evidence>
<keyword evidence="4" id="KW-1185">Reference proteome</keyword>
<evidence type="ECO:0000259" key="2">
    <source>
        <dbReference type="Pfam" id="PF07885"/>
    </source>
</evidence>
<dbReference type="InterPro" id="IPR015449">
    <property type="entry name" value="K_chnl_Ca-activ_SK"/>
</dbReference>
<feature type="transmembrane region" description="Helical" evidence="1">
    <location>
        <begin position="220"/>
        <end position="239"/>
    </location>
</feature>
<reference evidence="3" key="1">
    <citation type="journal article" date="2022" name="Arch. Microbiol.">
        <title>Pseudodesulfovibrio sediminis sp. nov., a mesophilic and neutrophilic sulfate-reducing bacterium isolated from sediment of a brackish lake.</title>
        <authorList>
            <person name="Takahashi A."/>
            <person name="Kojima H."/>
            <person name="Watanabe M."/>
            <person name="Fukui M."/>
        </authorList>
    </citation>
    <scope>NUCLEOTIDE SEQUENCE</scope>
    <source>
        <strain evidence="3">SF6</strain>
    </source>
</reference>
<feature type="transmembrane region" description="Helical" evidence="1">
    <location>
        <begin position="33"/>
        <end position="55"/>
    </location>
</feature>
<evidence type="ECO:0000256" key="1">
    <source>
        <dbReference type="SAM" id="Phobius"/>
    </source>
</evidence>
<organism evidence="3 4">
    <name type="scientific">Pseudodesulfovibrio sediminis</name>
    <dbReference type="NCBI Taxonomy" id="2810563"/>
    <lineage>
        <taxon>Bacteria</taxon>
        <taxon>Pseudomonadati</taxon>
        <taxon>Thermodesulfobacteriota</taxon>
        <taxon>Desulfovibrionia</taxon>
        <taxon>Desulfovibrionales</taxon>
        <taxon>Desulfovibrionaceae</taxon>
    </lineage>
</organism>
<dbReference type="Gene3D" id="1.10.287.70">
    <property type="match status" value="1"/>
</dbReference>